<keyword evidence="6" id="KW-0732">Signal</keyword>
<feature type="transmembrane region" description="Helical" evidence="5">
    <location>
        <begin position="232"/>
        <end position="258"/>
    </location>
</feature>
<dbReference type="AlphaFoldDB" id="A0A8E0S442"/>
<dbReference type="PRINTS" id="PR00237">
    <property type="entry name" value="GPCRRHODOPSN"/>
</dbReference>
<comment type="subcellular location">
    <subcellularLocation>
        <location evidence="1">Membrane</location>
    </subcellularLocation>
</comment>
<name>A0A8E0S442_9TREM</name>
<feature type="transmembrane region" description="Helical" evidence="5">
    <location>
        <begin position="399"/>
        <end position="422"/>
    </location>
</feature>
<dbReference type="Pfam" id="PF00001">
    <property type="entry name" value="7tm_1"/>
    <property type="match status" value="1"/>
</dbReference>
<sequence>MKLIILYLSFCHIFTTHALNCDQPRNPTGTSIQKWKAIHELVRLVCFQILIPCICVIGITTNLMNIAVLARPRMRSSTSMYLLALAVCDLVYGCILALMSLRTVRILESSFTYMVTFPVQMAIGNLCSNMATWLTCAFTVERFVAITFPILARKVCTRRRCKWIIGSLFVFTFLITLPDFFTKEIRLQIPRLYTHQNCNQTRLLSEPKPQKPSASLPYRLSDSAFGRQLQNFGWPIILIVLVFILPLLLLTIFNGLLIRSVVKTYSYRRCPVAISRENKNGSFERTRSSQMLVLSFGQSSYKTSCRKITNENLEAEHDQMSPHSQNNHEKVDQTVSFQFPKSSEPQLNEFGETRVEIEETEEEDAGQTTVSTGQRSRLGRVNFRAFVGPGMSERHRITVMLIVVVLTFCIFTLPSAAIHLVAELRTADNGVGDIKTRIAGNFANLALAINSSLNFFLYSWLSKGFRRTFRSLFNCRASDF</sequence>
<keyword evidence="9" id="KW-1185">Reference proteome</keyword>
<dbReference type="GO" id="GO:0004930">
    <property type="term" value="F:G protein-coupled receptor activity"/>
    <property type="evidence" value="ECO:0007669"/>
    <property type="project" value="InterPro"/>
</dbReference>
<evidence type="ECO:0000256" key="6">
    <source>
        <dbReference type="SAM" id="SignalP"/>
    </source>
</evidence>
<dbReference type="Gene3D" id="1.20.1070.10">
    <property type="entry name" value="Rhodopsin 7-helix transmembrane proteins"/>
    <property type="match status" value="1"/>
</dbReference>
<evidence type="ECO:0000313" key="8">
    <source>
        <dbReference type="EMBL" id="KAA0201017.1"/>
    </source>
</evidence>
<protein>
    <recommendedName>
        <fullName evidence="7">G-protein coupled receptors family 1 profile domain-containing protein</fullName>
    </recommendedName>
</protein>
<feature type="domain" description="G-protein coupled receptors family 1 profile" evidence="7">
    <location>
        <begin position="61"/>
        <end position="458"/>
    </location>
</feature>
<organism evidence="8 9">
    <name type="scientific">Fasciolopsis buskii</name>
    <dbReference type="NCBI Taxonomy" id="27845"/>
    <lineage>
        <taxon>Eukaryota</taxon>
        <taxon>Metazoa</taxon>
        <taxon>Spiralia</taxon>
        <taxon>Lophotrochozoa</taxon>
        <taxon>Platyhelminthes</taxon>
        <taxon>Trematoda</taxon>
        <taxon>Digenea</taxon>
        <taxon>Plagiorchiida</taxon>
        <taxon>Echinostomata</taxon>
        <taxon>Echinostomatoidea</taxon>
        <taxon>Fasciolidae</taxon>
        <taxon>Fasciolopsis</taxon>
    </lineage>
</organism>
<feature type="transmembrane region" description="Helical" evidence="5">
    <location>
        <begin position="80"/>
        <end position="101"/>
    </location>
</feature>
<accession>A0A8E0S442</accession>
<gene>
    <name evidence="8" type="ORF">FBUS_00396</name>
</gene>
<dbReference type="InterPro" id="IPR017452">
    <property type="entry name" value="GPCR_Rhodpsn_7TM"/>
</dbReference>
<feature type="signal peptide" evidence="6">
    <location>
        <begin position="1"/>
        <end position="18"/>
    </location>
</feature>
<feature type="transmembrane region" description="Helical" evidence="5">
    <location>
        <begin position="42"/>
        <end position="68"/>
    </location>
</feature>
<dbReference type="InterPro" id="IPR000276">
    <property type="entry name" value="GPCR_Rhodpsn"/>
</dbReference>
<dbReference type="InterPro" id="IPR052954">
    <property type="entry name" value="GPCR-Ligand_Int"/>
</dbReference>
<keyword evidence="4 5" id="KW-0472">Membrane</keyword>
<feature type="transmembrane region" description="Helical" evidence="5">
    <location>
        <begin position="442"/>
        <end position="461"/>
    </location>
</feature>
<reference evidence="8" key="1">
    <citation type="submission" date="2019-05" db="EMBL/GenBank/DDBJ databases">
        <title>Annotation for the trematode Fasciolopsis buski.</title>
        <authorList>
            <person name="Choi Y.-J."/>
        </authorList>
    </citation>
    <scope>NUCLEOTIDE SEQUENCE</scope>
    <source>
        <strain evidence="8">HT</strain>
        <tissue evidence="8">Whole worm</tissue>
    </source>
</reference>
<evidence type="ECO:0000256" key="1">
    <source>
        <dbReference type="ARBA" id="ARBA00004370"/>
    </source>
</evidence>
<dbReference type="EMBL" id="LUCM01000151">
    <property type="protein sequence ID" value="KAA0201017.1"/>
    <property type="molecule type" value="Genomic_DNA"/>
</dbReference>
<dbReference type="OrthoDB" id="10011262at2759"/>
<dbReference type="PANTHER" id="PTHR46641">
    <property type="entry name" value="FMRFAMIDE RECEPTOR-RELATED"/>
    <property type="match status" value="1"/>
</dbReference>
<dbReference type="PANTHER" id="PTHR46641:SF2">
    <property type="entry name" value="FMRFAMIDE RECEPTOR"/>
    <property type="match status" value="1"/>
</dbReference>
<comment type="caution">
    <text evidence="8">The sequence shown here is derived from an EMBL/GenBank/DDBJ whole genome shotgun (WGS) entry which is preliminary data.</text>
</comment>
<evidence type="ECO:0000256" key="2">
    <source>
        <dbReference type="ARBA" id="ARBA00022692"/>
    </source>
</evidence>
<feature type="transmembrane region" description="Helical" evidence="5">
    <location>
        <begin position="163"/>
        <end position="181"/>
    </location>
</feature>
<feature type="chain" id="PRO_5034031585" description="G-protein coupled receptors family 1 profile domain-containing protein" evidence="6">
    <location>
        <begin position="19"/>
        <end position="480"/>
    </location>
</feature>
<evidence type="ECO:0000256" key="3">
    <source>
        <dbReference type="ARBA" id="ARBA00022989"/>
    </source>
</evidence>
<evidence type="ECO:0000256" key="4">
    <source>
        <dbReference type="ARBA" id="ARBA00023136"/>
    </source>
</evidence>
<dbReference type="Proteomes" id="UP000728185">
    <property type="component" value="Unassembled WGS sequence"/>
</dbReference>
<dbReference type="PROSITE" id="PS50262">
    <property type="entry name" value="G_PROTEIN_RECEP_F1_2"/>
    <property type="match status" value="1"/>
</dbReference>
<evidence type="ECO:0000256" key="5">
    <source>
        <dbReference type="SAM" id="Phobius"/>
    </source>
</evidence>
<keyword evidence="3 5" id="KW-1133">Transmembrane helix</keyword>
<dbReference type="SUPFAM" id="SSF81321">
    <property type="entry name" value="Family A G protein-coupled receptor-like"/>
    <property type="match status" value="1"/>
</dbReference>
<dbReference type="SMART" id="SM01381">
    <property type="entry name" value="7TM_GPCR_Srsx"/>
    <property type="match status" value="1"/>
</dbReference>
<dbReference type="GO" id="GO:0016020">
    <property type="term" value="C:membrane"/>
    <property type="evidence" value="ECO:0007669"/>
    <property type="project" value="UniProtKB-SubCell"/>
</dbReference>
<keyword evidence="2 5" id="KW-0812">Transmembrane</keyword>
<evidence type="ECO:0000259" key="7">
    <source>
        <dbReference type="PROSITE" id="PS50262"/>
    </source>
</evidence>
<proteinExistence type="predicted"/>
<dbReference type="CDD" id="cd14978">
    <property type="entry name" value="7tmA_FMRFamide_R-like"/>
    <property type="match status" value="1"/>
</dbReference>
<evidence type="ECO:0000313" key="9">
    <source>
        <dbReference type="Proteomes" id="UP000728185"/>
    </source>
</evidence>